<keyword evidence="2" id="KW-1185">Reference proteome</keyword>
<reference evidence="2" key="1">
    <citation type="journal article" date="2019" name="Int. J. Syst. Evol. Microbiol.">
        <title>Halobacteriovorax valvorus sp. nov., a novel prokaryotic predator isolated from coastal seawater of China.</title>
        <authorList>
            <person name="Chen M.-X."/>
        </authorList>
    </citation>
    <scope>NUCLEOTIDE SEQUENCE [LARGE SCALE GENOMIC DNA]</scope>
    <source>
        <strain evidence="2">BL9</strain>
    </source>
</reference>
<proteinExistence type="predicted"/>
<dbReference type="Proteomes" id="UP000443582">
    <property type="component" value="Unassembled WGS sequence"/>
</dbReference>
<evidence type="ECO:0000313" key="2">
    <source>
        <dbReference type="Proteomes" id="UP000443582"/>
    </source>
</evidence>
<name>A0ABY0IE67_9BACT</name>
<protein>
    <submittedName>
        <fullName evidence="1">Uracil-DNA glycosylase</fullName>
    </submittedName>
</protein>
<comment type="caution">
    <text evidence="1">The sequence shown here is derived from an EMBL/GenBank/DDBJ whole genome shotgun (WGS) entry which is preliminary data.</text>
</comment>
<accession>A0ABY0IE67</accession>
<evidence type="ECO:0000313" key="1">
    <source>
        <dbReference type="EMBL" id="RZF20388.1"/>
    </source>
</evidence>
<organism evidence="1 2">
    <name type="scientific">Halobacteriovorax vibrionivorans</name>
    <dbReference type="NCBI Taxonomy" id="2152716"/>
    <lineage>
        <taxon>Bacteria</taxon>
        <taxon>Pseudomonadati</taxon>
        <taxon>Bdellovibrionota</taxon>
        <taxon>Bacteriovoracia</taxon>
        <taxon>Bacteriovoracales</taxon>
        <taxon>Halobacteriovoraceae</taxon>
        <taxon>Halobacteriovorax</taxon>
    </lineage>
</organism>
<dbReference type="EMBL" id="QDKL01000004">
    <property type="protein sequence ID" value="RZF20388.1"/>
    <property type="molecule type" value="Genomic_DNA"/>
</dbReference>
<sequence>MQCKHYYSTWDKYAPRGCRKFDMKSTTMPSILVKQESGNDCQFYEQKDHFKNRGKKGKLDNLNDPKLW</sequence>
<gene>
    <name evidence="1" type="ORF">DAY19_14595</name>
</gene>